<comment type="caution">
    <text evidence="2">The sequence shown here is derived from an EMBL/GenBank/DDBJ whole genome shotgun (WGS) entry which is preliminary data.</text>
</comment>
<feature type="domain" description="NAD-dependent epimerase/dehydratase" evidence="1">
    <location>
        <begin position="16"/>
        <end position="252"/>
    </location>
</feature>
<sequence>MTTPGPADRTPGRPRALVVGGTGFLGRHIVAALAADGWDVTVASRRATTAPAVALPPERPSPGDPSDALRGVLAEALRGLRPALVVNAAGLIWRPDPADMAVANSDVPESVALAMADAGSRARLVHLGSCLEYGPVPPHTAVDERVPAAPATAYGRSKLLGTRRLRAVADGHGLDAVVLRVFNAIGPGMSPASVLGRALRVLLAARADGGRAGLDLLDLRQHRDYVDARDVAEAVVAAATARPGDEWCFNIGSGTARTAAEVVRLLAEASGVPFDLVLRPVTGDGARSAGADWQRADTGLARRALGWTPRRTLPRTLDDIWAAAVRADDHPPDHRAAAGTPSGRAAA</sequence>
<dbReference type="Pfam" id="PF01370">
    <property type="entry name" value="Epimerase"/>
    <property type="match status" value="1"/>
</dbReference>
<dbReference type="PANTHER" id="PTHR43245:SF13">
    <property type="entry name" value="UDP-D-APIOSE_UDP-D-XYLOSE SYNTHASE 2"/>
    <property type="match status" value="1"/>
</dbReference>
<dbReference type="Gene3D" id="3.40.50.720">
    <property type="entry name" value="NAD(P)-binding Rossmann-like Domain"/>
    <property type="match status" value="1"/>
</dbReference>
<accession>A0A372JH26</accession>
<reference evidence="2 3" key="1">
    <citation type="submission" date="2018-08" db="EMBL/GenBank/DDBJ databases">
        <title>Actinomadura jelena sp. nov., a novel Actinomycete isolated from soil in Chad.</title>
        <authorList>
            <person name="Shi L."/>
        </authorList>
    </citation>
    <scope>NUCLEOTIDE SEQUENCE [LARGE SCALE GENOMIC DNA]</scope>
    <source>
        <strain evidence="2 3">NEAU-G17</strain>
    </source>
</reference>
<dbReference type="InterPro" id="IPR036291">
    <property type="entry name" value="NAD(P)-bd_dom_sf"/>
</dbReference>
<name>A0A372JH26_9ACTN</name>
<proteinExistence type="predicted"/>
<keyword evidence="3" id="KW-1185">Reference proteome</keyword>
<feature type="non-terminal residue" evidence="2">
    <location>
        <position position="347"/>
    </location>
</feature>
<evidence type="ECO:0000313" key="2">
    <source>
        <dbReference type="EMBL" id="RFU39260.1"/>
    </source>
</evidence>
<dbReference type="EMBL" id="QURH01000466">
    <property type="protein sequence ID" value="RFU39260.1"/>
    <property type="molecule type" value="Genomic_DNA"/>
</dbReference>
<dbReference type="InterPro" id="IPR001509">
    <property type="entry name" value="Epimerase_deHydtase"/>
</dbReference>
<dbReference type="AlphaFoldDB" id="A0A372JH26"/>
<dbReference type="RefSeq" id="WP_147341308.1">
    <property type="nucleotide sequence ID" value="NZ_QURH01000466.1"/>
</dbReference>
<dbReference type="InterPro" id="IPR050177">
    <property type="entry name" value="Lipid_A_modif_metabolic_enz"/>
</dbReference>
<dbReference type="SUPFAM" id="SSF51735">
    <property type="entry name" value="NAD(P)-binding Rossmann-fold domains"/>
    <property type="match status" value="1"/>
</dbReference>
<protein>
    <submittedName>
        <fullName evidence="2">NAD(P)-dependent oxidoreductase</fullName>
    </submittedName>
</protein>
<evidence type="ECO:0000313" key="3">
    <source>
        <dbReference type="Proteomes" id="UP000261811"/>
    </source>
</evidence>
<gene>
    <name evidence="2" type="ORF">DZF91_23350</name>
</gene>
<dbReference type="PANTHER" id="PTHR43245">
    <property type="entry name" value="BIFUNCTIONAL POLYMYXIN RESISTANCE PROTEIN ARNA"/>
    <property type="match status" value="1"/>
</dbReference>
<dbReference type="OrthoDB" id="4559195at2"/>
<evidence type="ECO:0000259" key="1">
    <source>
        <dbReference type="Pfam" id="PF01370"/>
    </source>
</evidence>
<organism evidence="2 3">
    <name type="scientific">Actinomadura logoneensis</name>
    <dbReference type="NCBI Taxonomy" id="2293572"/>
    <lineage>
        <taxon>Bacteria</taxon>
        <taxon>Bacillati</taxon>
        <taxon>Actinomycetota</taxon>
        <taxon>Actinomycetes</taxon>
        <taxon>Streptosporangiales</taxon>
        <taxon>Thermomonosporaceae</taxon>
        <taxon>Actinomadura</taxon>
    </lineage>
</organism>
<dbReference type="Proteomes" id="UP000261811">
    <property type="component" value="Unassembled WGS sequence"/>
</dbReference>